<accession>A0ABT4TI02</accession>
<feature type="transmembrane region" description="Helical" evidence="2">
    <location>
        <begin position="257"/>
        <end position="274"/>
    </location>
</feature>
<feature type="compositionally biased region" description="Pro residues" evidence="1">
    <location>
        <begin position="333"/>
        <end position="362"/>
    </location>
</feature>
<reference evidence="4" key="1">
    <citation type="submission" date="2023-01" db="EMBL/GenBank/DDBJ databases">
        <title>Draft genome sequence of Nocardiopsis sp. LSu2-4 isolated from halophytes.</title>
        <authorList>
            <person name="Duangmal K."/>
            <person name="Chantavorakit T."/>
        </authorList>
    </citation>
    <scope>NUCLEOTIDE SEQUENCE</scope>
    <source>
        <strain evidence="4">LSu2-4</strain>
    </source>
</reference>
<dbReference type="Pfam" id="PF04235">
    <property type="entry name" value="DUF418"/>
    <property type="match status" value="1"/>
</dbReference>
<organism evidence="4 5">
    <name type="scientific">Nocardiopsis suaedae</name>
    <dbReference type="NCBI Taxonomy" id="3018444"/>
    <lineage>
        <taxon>Bacteria</taxon>
        <taxon>Bacillati</taxon>
        <taxon>Actinomycetota</taxon>
        <taxon>Actinomycetes</taxon>
        <taxon>Streptosporangiales</taxon>
        <taxon>Nocardiopsidaceae</taxon>
        <taxon>Nocardiopsis</taxon>
    </lineage>
</organism>
<keyword evidence="2" id="KW-0812">Transmembrane</keyword>
<feature type="transmembrane region" description="Helical" evidence="2">
    <location>
        <begin position="183"/>
        <end position="207"/>
    </location>
</feature>
<gene>
    <name evidence="4" type="ORF">O4U47_07390</name>
</gene>
<evidence type="ECO:0000256" key="1">
    <source>
        <dbReference type="SAM" id="MobiDB-lite"/>
    </source>
</evidence>
<comment type="caution">
    <text evidence="4">The sequence shown here is derived from an EMBL/GenBank/DDBJ whole genome shotgun (WGS) entry which is preliminary data.</text>
</comment>
<dbReference type="EMBL" id="JAQFWP010000010">
    <property type="protein sequence ID" value="MDA2804333.1"/>
    <property type="molecule type" value="Genomic_DNA"/>
</dbReference>
<protein>
    <submittedName>
        <fullName evidence="4">DUF418 domain-containing protein</fullName>
    </submittedName>
</protein>
<keyword evidence="2" id="KW-1133">Transmembrane helix</keyword>
<dbReference type="PANTHER" id="PTHR30590:SF3">
    <property type="entry name" value="HYPOTHETICAL MEMBRANE SPANNING PROTEIN"/>
    <property type="match status" value="1"/>
</dbReference>
<dbReference type="RefSeq" id="WP_270676869.1">
    <property type="nucleotide sequence ID" value="NZ_JAQFWP010000010.1"/>
</dbReference>
<evidence type="ECO:0000259" key="3">
    <source>
        <dbReference type="Pfam" id="PF04235"/>
    </source>
</evidence>
<feature type="transmembrane region" description="Helical" evidence="2">
    <location>
        <begin position="138"/>
        <end position="171"/>
    </location>
</feature>
<feature type="transmembrane region" description="Helical" evidence="2">
    <location>
        <begin position="64"/>
        <end position="80"/>
    </location>
</feature>
<dbReference type="InterPro" id="IPR007349">
    <property type="entry name" value="DUF418"/>
</dbReference>
<sequence length="362" mass="37897">MAEPGRRIDALDVVRGFALCGILTVNIGPITQMGADVLEALPPGQGLPAAAPEVWLDLLVAERFFPVFSFLFGIGFAIFLESAGRRHPRPRLLLVRRLAALGLLGLAHQVLQPGEALTPYAVFGIAVLLPASYLPSWAVLALGAAGTAVPAALGHGGTLLIPGLFLLGLATARYRVPQRLDRLTGWTALAFALSAAAAVPAALWQYGEVENSGFAASSAVAGLLMATAYVSGLALLMRTPLAGALRAVFAPLGRMALTNYVTATVAVLAAGALLDFRSGFMWGALFALAAGVLAAQWVFSSLWLRAFRYGPLEWAWRCATWWEAVPLRVSRPSSPPSSRPSPSAPSSPAPSSAPQPGPSCTR</sequence>
<dbReference type="Proteomes" id="UP001165685">
    <property type="component" value="Unassembled WGS sequence"/>
</dbReference>
<dbReference type="InterPro" id="IPR052529">
    <property type="entry name" value="Bact_Transport_Assoc"/>
</dbReference>
<name>A0ABT4TI02_9ACTN</name>
<keyword evidence="5" id="KW-1185">Reference proteome</keyword>
<evidence type="ECO:0000313" key="4">
    <source>
        <dbReference type="EMBL" id="MDA2804333.1"/>
    </source>
</evidence>
<feature type="region of interest" description="Disordered" evidence="1">
    <location>
        <begin position="329"/>
        <end position="362"/>
    </location>
</feature>
<feature type="transmembrane region" description="Helical" evidence="2">
    <location>
        <begin position="213"/>
        <end position="236"/>
    </location>
</feature>
<feature type="transmembrane region" description="Helical" evidence="2">
    <location>
        <begin position="280"/>
        <end position="299"/>
    </location>
</feature>
<proteinExistence type="predicted"/>
<evidence type="ECO:0000313" key="5">
    <source>
        <dbReference type="Proteomes" id="UP001165685"/>
    </source>
</evidence>
<feature type="domain" description="DUF418" evidence="3">
    <location>
        <begin position="177"/>
        <end position="322"/>
    </location>
</feature>
<keyword evidence="2" id="KW-0472">Membrane</keyword>
<dbReference type="PANTHER" id="PTHR30590">
    <property type="entry name" value="INNER MEMBRANE PROTEIN"/>
    <property type="match status" value="1"/>
</dbReference>
<evidence type="ECO:0000256" key="2">
    <source>
        <dbReference type="SAM" id="Phobius"/>
    </source>
</evidence>